<name>A0ABD0R420_CIRMR</name>
<feature type="region of interest" description="Disordered" evidence="1">
    <location>
        <begin position="38"/>
        <end position="103"/>
    </location>
</feature>
<accession>A0ABD0R420</accession>
<proteinExistence type="predicted"/>
<protein>
    <submittedName>
        <fullName evidence="2">Uncharacterized protein</fullName>
    </submittedName>
</protein>
<sequence>LSVAIFPCEYPLIELINLILYLNGTNFEVEEIEEDFKSRRPAPSGTCRLMPAHSLPGTPTYRTNSSDRLPSPKRSRILQSSVGFLSPEPPPAAALRSSPQGSHVASHINIEDIVDMALPLDFSAPVLSPESPTSPLLPSSPPESLLSPL</sequence>
<feature type="region of interest" description="Disordered" evidence="1">
    <location>
        <begin position="124"/>
        <end position="149"/>
    </location>
</feature>
<dbReference type="AlphaFoldDB" id="A0ABD0R420"/>
<feature type="compositionally biased region" description="Low complexity" evidence="1">
    <location>
        <begin position="127"/>
        <end position="149"/>
    </location>
</feature>
<evidence type="ECO:0000256" key="1">
    <source>
        <dbReference type="SAM" id="MobiDB-lite"/>
    </source>
</evidence>
<evidence type="ECO:0000313" key="3">
    <source>
        <dbReference type="Proteomes" id="UP001529510"/>
    </source>
</evidence>
<feature type="non-terminal residue" evidence="2">
    <location>
        <position position="1"/>
    </location>
</feature>
<comment type="caution">
    <text evidence="2">The sequence shown here is derived from an EMBL/GenBank/DDBJ whole genome shotgun (WGS) entry which is preliminary data.</text>
</comment>
<dbReference type="EMBL" id="JAMKFB020000005">
    <property type="protein sequence ID" value="KAL0193244.1"/>
    <property type="molecule type" value="Genomic_DNA"/>
</dbReference>
<dbReference type="Proteomes" id="UP001529510">
    <property type="component" value="Unassembled WGS sequence"/>
</dbReference>
<reference evidence="2 3" key="1">
    <citation type="submission" date="2024-05" db="EMBL/GenBank/DDBJ databases">
        <title>Genome sequencing and assembly of Indian major carp, Cirrhinus mrigala (Hamilton, 1822).</title>
        <authorList>
            <person name="Mohindra V."/>
            <person name="Chowdhury L.M."/>
            <person name="Lal K."/>
            <person name="Jena J.K."/>
        </authorList>
    </citation>
    <scope>NUCLEOTIDE SEQUENCE [LARGE SCALE GENOMIC DNA]</scope>
    <source>
        <strain evidence="2">CM1030</strain>
        <tissue evidence="2">Blood</tissue>
    </source>
</reference>
<evidence type="ECO:0000313" key="2">
    <source>
        <dbReference type="EMBL" id="KAL0193244.1"/>
    </source>
</evidence>
<gene>
    <name evidence="2" type="ORF">M9458_011540</name>
</gene>
<feature type="non-terminal residue" evidence="2">
    <location>
        <position position="149"/>
    </location>
</feature>
<keyword evidence="3" id="KW-1185">Reference proteome</keyword>
<organism evidence="2 3">
    <name type="scientific">Cirrhinus mrigala</name>
    <name type="common">Mrigala</name>
    <dbReference type="NCBI Taxonomy" id="683832"/>
    <lineage>
        <taxon>Eukaryota</taxon>
        <taxon>Metazoa</taxon>
        <taxon>Chordata</taxon>
        <taxon>Craniata</taxon>
        <taxon>Vertebrata</taxon>
        <taxon>Euteleostomi</taxon>
        <taxon>Actinopterygii</taxon>
        <taxon>Neopterygii</taxon>
        <taxon>Teleostei</taxon>
        <taxon>Ostariophysi</taxon>
        <taxon>Cypriniformes</taxon>
        <taxon>Cyprinidae</taxon>
        <taxon>Labeoninae</taxon>
        <taxon>Labeonini</taxon>
        <taxon>Cirrhinus</taxon>
    </lineage>
</organism>